<feature type="domain" description="Hydantoinase A/oxoprolinase" evidence="2">
    <location>
        <begin position="195"/>
        <end position="327"/>
    </location>
</feature>
<dbReference type="InterPro" id="IPR008040">
    <property type="entry name" value="Hydant_A_N"/>
</dbReference>
<dbReference type="Proteomes" id="UP000245911">
    <property type="component" value="Unassembled WGS sequence"/>
</dbReference>
<name>A0A2T8HXL8_9RHOB</name>
<dbReference type="GO" id="GO:0005829">
    <property type="term" value="C:cytosol"/>
    <property type="evidence" value="ECO:0007669"/>
    <property type="project" value="TreeGrafter"/>
</dbReference>
<dbReference type="EMBL" id="QDKM01000001">
    <property type="protein sequence ID" value="PVH30144.1"/>
    <property type="molecule type" value="Genomic_DNA"/>
</dbReference>
<accession>A0A2T8HXL8</accession>
<evidence type="ECO:0000259" key="2">
    <source>
        <dbReference type="Pfam" id="PF01968"/>
    </source>
</evidence>
<protein>
    <submittedName>
        <fullName evidence="4">Hydantoinase</fullName>
    </submittedName>
</protein>
<keyword evidence="5" id="KW-1185">Reference proteome</keyword>
<dbReference type="PANTHER" id="PTHR11365">
    <property type="entry name" value="5-OXOPROLINASE RELATED"/>
    <property type="match status" value="1"/>
</dbReference>
<dbReference type="InterPro" id="IPR043129">
    <property type="entry name" value="ATPase_NBD"/>
</dbReference>
<evidence type="ECO:0000256" key="1">
    <source>
        <dbReference type="SAM" id="MobiDB-lite"/>
    </source>
</evidence>
<organism evidence="4 5">
    <name type="scientific">Pararhodobacter oceanensis</name>
    <dbReference type="NCBI Taxonomy" id="2172121"/>
    <lineage>
        <taxon>Bacteria</taxon>
        <taxon>Pseudomonadati</taxon>
        <taxon>Pseudomonadota</taxon>
        <taxon>Alphaproteobacteria</taxon>
        <taxon>Rhodobacterales</taxon>
        <taxon>Paracoccaceae</taxon>
        <taxon>Pararhodobacter</taxon>
    </lineage>
</organism>
<evidence type="ECO:0000313" key="5">
    <source>
        <dbReference type="Proteomes" id="UP000245911"/>
    </source>
</evidence>
<evidence type="ECO:0000259" key="3">
    <source>
        <dbReference type="Pfam" id="PF05378"/>
    </source>
</evidence>
<dbReference type="InterPro" id="IPR002821">
    <property type="entry name" value="Hydantoinase_A"/>
</dbReference>
<feature type="compositionally biased region" description="Basic and acidic residues" evidence="1">
    <location>
        <begin position="685"/>
        <end position="694"/>
    </location>
</feature>
<dbReference type="PANTHER" id="PTHR11365:SF2">
    <property type="entry name" value="5-OXOPROLINASE"/>
    <property type="match status" value="1"/>
</dbReference>
<dbReference type="GO" id="GO:0006749">
    <property type="term" value="P:glutathione metabolic process"/>
    <property type="evidence" value="ECO:0007669"/>
    <property type="project" value="TreeGrafter"/>
</dbReference>
<dbReference type="Pfam" id="PF01968">
    <property type="entry name" value="Hydantoinase_A"/>
    <property type="match status" value="1"/>
</dbReference>
<dbReference type="AlphaFoldDB" id="A0A2T8HXL8"/>
<dbReference type="Pfam" id="PF05378">
    <property type="entry name" value="Hydant_A_N"/>
    <property type="match status" value="1"/>
</dbReference>
<feature type="region of interest" description="Disordered" evidence="1">
    <location>
        <begin position="662"/>
        <end position="705"/>
    </location>
</feature>
<dbReference type="InterPro" id="IPR045079">
    <property type="entry name" value="Oxoprolinase-like"/>
</dbReference>
<proteinExistence type="predicted"/>
<evidence type="ECO:0000313" key="4">
    <source>
        <dbReference type="EMBL" id="PVH30144.1"/>
    </source>
</evidence>
<dbReference type="GO" id="GO:0017168">
    <property type="term" value="F:5-oxoprolinase (ATP-hydrolyzing) activity"/>
    <property type="evidence" value="ECO:0007669"/>
    <property type="project" value="TreeGrafter"/>
</dbReference>
<gene>
    <name evidence="4" type="ORF">DDE20_00820</name>
</gene>
<dbReference type="RefSeq" id="WP_116556549.1">
    <property type="nucleotide sequence ID" value="NZ_QDKM01000001.1"/>
</dbReference>
<reference evidence="4 5" key="1">
    <citation type="submission" date="2018-04" db="EMBL/GenBank/DDBJ databases">
        <title>Pararhodobacter oceanense sp. nov., isolated from marine intertidal sediment.</title>
        <authorList>
            <person name="Wang X.-L."/>
            <person name="Du Z.-J."/>
        </authorList>
    </citation>
    <scope>NUCLEOTIDE SEQUENCE [LARGE SCALE GENOMIC DNA]</scope>
    <source>
        <strain evidence="4 5">AM505</strain>
    </source>
</reference>
<dbReference type="SUPFAM" id="SSF53067">
    <property type="entry name" value="Actin-like ATPase domain"/>
    <property type="match status" value="1"/>
</dbReference>
<sequence length="705" mass="73816">MSIFLGVDTGGTYTDAILLDDAAQHLLSSAKALTSRPDLSKGIGEAIDAVLAQPRAEGQTPVAAEEITMVALSTTLATNALVEGQGGRAALVMIGFDRSPRGRAELLEALGDDPLIEIGGGHQHSGVEAQPLDITALNAALDALPKGISAVAVTAQFATRNPAHEVEARALIRARTGLPVTCSHELSAGLNGPKRALTALLNARLVAMIDRLIRACETHLARREIAAPLMVVRGDGALVSAALVRERPIETILSGPAASIAGASWLTGEKTALVSDIGGTTTDICLLRDGKPAIDPQGARVGRFRTMVEAVAMRTSGLGGDSEVRMSEALTGGVILGPRRMLPMALAAVQYPALVHGALDRALDMPAAADESWSFALPLFTDLPDDLGGRELAVAERLQAGPLRLSETLFSRIEAPALTRLVQRGLVLLCGPTPSDAAHVLDLQDGWDRAAAEKALTLLARRRAGDGNRLAADAQAMAQMIIDQMTQQTVTCLLESAFAEDPRDWADAPDDLARHPLLIAALQRGGGLVRLDARLDLPVIGLGASAHCYYGPVGARLDCPMLVPEHAGVANAVGAVVGQVSMRVEGLITCAGFDAFIAHLEEGPAQFSDPDAAVAALSADLERRATERAIRAGVESARVSITRNDAAAEIEGRRMTVEIGLSATASGRPRIASSTDPAPAPMPERLPEARRELAPKSPRQQPQKI</sequence>
<feature type="domain" description="Hydantoinase/oxoprolinase N-terminal" evidence="3">
    <location>
        <begin position="5"/>
        <end position="174"/>
    </location>
</feature>
<comment type="caution">
    <text evidence="4">The sequence shown here is derived from an EMBL/GenBank/DDBJ whole genome shotgun (WGS) entry which is preliminary data.</text>
</comment>
<dbReference type="OrthoDB" id="9814788at2"/>